<feature type="transmembrane region" description="Helical" evidence="1">
    <location>
        <begin position="405"/>
        <end position="426"/>
    </location>
</feature>
<dbReference type="SUPFAM" id="SSF52266">
    <property type="entry name" value="SGNH hydrolase"/>
    <property type="match status" value="1"/>
</dbReference>
<keyword evidence="1" id="KW-0472">Membrane</keyword>
<evidence type="ECO:0000259" key="3">
    <source>
        <dbReference type="Pfam" id="PF19040"/>
    </source>
</evidence>
<dbReference type="AlphaFoldDB" id="A0A2I2KZF4"/>
<keyword evidence="1" id="KW-1133">Transmembrane helix</keyword>
<dbReference type="InterPro" id="IPR002656">
    <property type="entry name" value="Acyl_transf_3_dom"/>
</dbReference>
<dbReference type="Pfam" id="PF19040">
    <property type="entry name" value="SGNH"/>
    <property type="match status" value="1"/>
</dbReference>
<evidence type="ECO:0000256" key="1">
    <source>
        <dbReference type="SAM" id="Phobius"/>
    </source>
</evidence>
<protein>
    <submittedName>
        <fullName evidence="4">Acyltransferase 3</fullName>
    </submittedName>
</protein>
<evidence type="ECO:0000259" key="2">
    <source>
        <dbReference type="Pfam" id="PF01757"/>
    </source>
</evidence>
<proteinExistence type="predicted"/>
<keyword evidence="4" id="KW-0808">Transferase</keyword>
<name>A0A2I2KZF4_9ACTN</name>
<dbReference type="EMBL" id="FZMO01000525">
    <property type="protein sequence ID" value="SNQ51037.1"/>
    <property type="molecule type" value="Genomic_DNA"/>
</dbReference>
<feature type="transmembrane region" description="Helical" evidence="1">
    <location>
        <begin position="297"/>
        <end position="323"/>
    </location>
</feature>
<organism evidence="4 5">
    <name type="scientific">Frankia canadensis</name>
    <dbReference type="NCBI Taxonomy" id="1836972"/>
    <lineage>
        <taxon>Bacteria</taxon>
        <taxon>Bacillati</taxon>
        <taxon>Actinomycetota</taxon>
        <taxon>Actinomycetes</taxon>
        <taxon>Frankiales</taxon>
        <taxon>Frankiaceae</taxon>
        <taxon>Frankia</taxon>
    </lineage>
</organism>
<dbReference type="Pfam" id="PF01757">
    <property type="entry name" value="Acyl_transf_3"/>
    <property type="match status" value="1"/>
</dbReference>
<feature type="transmembrane region" description="Helical" evidence="1">
    <location>
        <begin position="214"/>
        <end position="235"/>
    </location>
</feature>
<dbReference type="GO" id="GO:0009103">
    <property type="term" value="P:lipopolysaccharide biosynthetic process"/>
    <property type="evidence" value="ECO:0007669"/>
    <property type="project" value="TreeGrafter"/>
</dbReference>
<keyword evidence="5" id="KW-1185">Reference proteome</keyword>
<dbReference type="Proteomes" id="UP000234331">
    <property type="component" value="Unassembled WGS sequence"/>
</dbReference>
<sequence length="780" mass="82050">MSAAGLDSRTGWVGRAAEPTLDPRGAAGRERPFRPDIEGLRAVAVLLVVLDHAALGVRGGFVGVDVFFVISGFLITRYLLRERATTGRISCARFYARRARRIMPAAALVIVATTAASWAWLSPLRLRESAREGIWAALSLINLVLARDGTDYLRASGPPSVFQHYWSLAVEEQLYLVWPVLITLAAGLAGARSRGGRRAGDEAGRVRPRGADRAVVIALLAVAGGSFALSVIVTARSAPWAYFGGHTRIWEPAVGALVATGTASFGRLRPAVASPLSWLGLAGILTAAFLLDRGVPFPGVAAVLPVLATACVLAGGCAAPALGAELLLGRAPLRLLGRLSYSWYLWHWPMLQIWAQATGRPLALGQRAAAALASLLLAVVTYRLVERPARSRPVLVRRPLLGLGLGASCAAAVCVSSILAVALVSVPGGTAAGPARPLGDPASAAHVHDPAAAESVLRADLARASAESRFTGVTASPLTSLLARALRVDRLPPDLTPSLGTAQDDRQANRCLAMFAQTAPAGCVVGDPAGRTTVVLFGDSHASQWSAPLDTIGRERHWRVLLFAKADCPPAPYRDYIEDALGRPYTECDTWRADVLRTIARLRPNLVVVGSQARDRLAGRGPGVLAGLVRDLRATGAAVVFLRDTPFPGFNVLDCLARHPARISACAVSIAASRLASSARQIDNRGAREGGALLVDPAGWLCTADGCPLVVGNVLVYRDWSHLSDTYARLLAPYLGPALAAALHAGPSGPARAPVGLWPAAEPGHREWRILVGDLARGPA</sequence>
<dbReference type="InterPro" id="IPR043968">
    <property type="entry name" value="SGNH"/>
</dbReference>
<feature type="domain" description="SGNH" evidence="3">
    <location>
        <begin position="521"/>
        <end position="735"/>
    </location>
</feature>
<feature type="transmembrane region" description="Helical" evidence="1">
    <location>
        <begin position="175"/>
        <end position="193"/>
    </location>
</feature>
<keyword evidence="1" id="KW-0812">Transmembrane</keyword>
<feature type="transmembrane region" description="Helical" evidence="1">
    <location>
        <begin position="101"/>
        <end position="121"/>
    </location>
</feature>
<dbReference type="PANTHER" id="PTHR23028:SF53">
    <property type="entry name" value="ACYL_TRANSF_3 DOMAIN-CONTAINING PROTEIN"/>
    <property type="match status" value="1"/>
</dbReference>
<feature type="transmembrane region" description="Helical" evidence="1">
    <location>
        <begin position="247"/>
        <end position="265"/>
    </location>
</feature>
<keyword evidence="4" id="KW-0012">Acyltransferase</keyword>
<dbReference type="GO" id="GO:0016747">
    <property type="term" value="F:acyltransferase activity, transferring groups other than amino-acyl groups"/>
    <property type="evidence" value="ECO:0007669"/>
    <property type="project" value="InterPro"/>
</dbReference>
<feature type="transmembrane region" description="Helical" evidence="1">
    <location>
        <begin position="272"/>
        <end position="291"/>
    </location>
</feature>
<dbReference type="InterPro" id="IPR050879">
    <property type="entry name" value="Acyltransferase_3"/>
</dbReference>
<dbReference type="RefSeq" id="WP_243408009.1">
    <property type="nucleotide sequence ID" value="NZ_FZMO01000525.1"/>
</dbReference>
<dbReference type="PANTHER" id="PTHR23028">
    <property type="entry name" value="ACETYLTRANSFERASE"/>
    <property type="match status" value="1"/>
</dbReference>
<evidence type="ECO:0000313" key="4">
    <source>
        <dbReference type="EMBL" id="SNQ51037.1"/>
    </source>
</evidence>
<gene>
    <name evidence="4" type="ORF">FRACA_60023</name>
</gene>
<dbReference type="GO" id="GO:0016020">
    <property type="term" value="C:membrane"/>
    <property type="evidence" value="ECO:0007669"/>
    <property type="project" value="TreeGrafter"/>
</dbReference>
<reference evidence="4 5" key="1">
    <citation type="submission" date="2017-06" db="EMBL/GenBank/DDBJ databases">
        <authorList>
            <person name="Kim H.J."/>
            <person name="Triplett B.A."/>
        </authorList>
    </citation>
    <scope>NUCLEOTIDE SEQUENCE [LARGE SCALE GENOMIC DNA]</scope>
    <source>
        <strain evidence="4">FRACA_ARgP5</strain>
    </source>
</reference>
<feature type="domain" description="Acyltransferase 3" evidence="2">
    <location>
        <begin position="36"/>
        <end position="383"/>
    </location>
</feature>
<evidence type="ECO:0000313" key="5">
    <source>
        <dbReference type="Proteomes" id="UP000234331"/>
    </source>
</evidence>
<feature type="transmembrane region" description="Helical" evidence="1">
    <location>
        <begin position="61"/>
        <end position="80"/>
    </location>
</feature>
<accession>A0A2I2KZF4</accession>